<gene>
    <name evidence="3" type="ORF">JL106_01880</name>
</gene>
<dbReference type="PANTHER" id="PTHR43861:SF3">
    <property type="entry name" value="PUTATIVE (AFU_ORTHOLOGUE AFUA_2G14390)-RELATED"/>
    <property type="match status" value="1"/>
</dbReference>
<feature type="domain" description="Methyltransferase" evidence="2">
    <location>
        <begin position="60"/>
        <end position="152"/>
    </location>
</feature>
<dbReference type="AlphaFoldDB" id="A0A939BUZ7"/>
<keyword evidence="4" id="KW-1185">Reference proteome</keyword>
<dbReference type="InterPro" id="IPR029063">
    <property type="entry name" value="SAM-dependent_MTases_sf"/>
</dbReference>
<organism evidence="3 4">
    <name type="scientific">Nakamurella leprariae</name>
    <dbReference type="NCBI Taxonomy" id="2803911"/>
    <lineage>
        <taxon>Bacteria</taxon>
        <taxon>Bacillati</taxon>
        <taxon>Actinomycetota</taxon>
        <taxon>Actinomycetes</taxon>
        <taxon>Nakamurellales</taxon>
        <taxon>Nakamurellaceae</taxon>
        <taxon>Nakamurella</taxon>
    </lineage>
</organism>
<evidence type="ECO:0000256" key="1">
    <source>
        <dbReference type="ARBA" id="ARBA00022679"/>
    </source>
</evidence>
<sequence length="227" mass="23995">MSSDPSSGSGPAVASIATTADPSTAAYWDARYGAAGRLWSGRPNVRVVEHISALSPGSALDVGAGEGGDALWLAARGWRVTGLDISAVALLRAAEQAAAQGLPNIDWQCRDVLGWTPPAAAFDLVSVQYLHLSEPAQRDLHRLLTRAVRVGGRLLVVGHHPDEVPAARRFDPARWYPTAEQMAESLPCTTDGQWRVEVADAPAQTVADPHGTALTIRDAVLLAIRTA</sequence>
<evidence type="ECO:0000259" key="2">
    <source>
        <dbReference type="Pfam" id="PF13649"/>
    </source>
</evidence>
<dbReference type="Gene3D" id="3.40.50.150">
    <property type="entry name" value="Vaccinia Virus protein VP39"/>
    <property type="match status" value="1"/>
</dbReference>
<reference evidence="3" key="1">
    <citation type="submission" date="2021-01" db="EMBL/GenBank/DDBJ databases">
        <title>YIM 132084 draft genome.</title>
        <authorList>
            <person name="An D."/>
        </authorList>
    </citation>
    <scope>NUCLEOTIDE SEQUENCE</scope>
    <source>
        <strain evidence="3">YIM 132084</strain>
    </source>
</reference>
<dbReference type="Proteomes" id="UP000663792">
    <property type="component" value="Unassembled WGS sequence"/>
</dbReference>
<dbReference type="InterPro" id="IPR041698">
    <property type="entry name" value="Methyltransf_25"/>
</dbReference>
<evidence type="ECO:0000313" key="4">
    <source>
        <dbReference type="Proteomes" id="UP000663792"/>
    </source>
</evidence>
<dbReference type="CDD" id="cd02440">
    <property type="entry name" value="AdoMet_MTases"/>
    <property type="match status" value="1"/>
</dbReference>
<dbReference type="PANTHER" id="PTHR43861">
    <property type="entry name" value="TRANS-ACONITATE 2-METHYLTRANSFERASE-RELATED"/>
    <property type="match status" value="1"/>
</dbReference>
<dbReference type="GO" id="GO:0032259">
    <property type="term" value="P:methylation"/>
    <property type="evidence" value="ECO:0007669"/>
    <property type="project" value="UniProtKB-KW"/>
</dbReference>
<proteinExistence type="predicted"/>
<dbReference type="GO" id="GO:0008168">
    <property type="term" value="F:methyltransferase activity"/>
    <property type="evidence" value="ECO:0007669"/>
    <property type="project" value="UniProtKB-KW"/>
</dbReference>
<keyword evidence="3" id="KW-0489">Methyltransferase</keyword>
<evidence type="ECO:0000313" key="3">
    <source>
        <dbReference type="EMBL" id="MBM9466028.1"/>
    </source>
</evidence>
<dbReference type="EMBL" id="JAERWK010000003">
    <property type="protein sequence ID" value="MBM9466028.1"/>
    <property type="molecule type" value="Genomic_DNA"/>
</dbReference>
<protein>
    <submittedName>
        <fullName evidence="3">Class I SAM-dependent methyltransferase</fullName>
    </submittedName>
</protein>
<dbReference type="Pfam" id="PF13649">
    <property type="entry name" value="Methyltransf_25"/>
    <property type="match status" value="1"/>
</dbReference>
<accession>A0A939BUZ7</accession>
<dbReference type="RefSeq" id="WP_205258992.1">
    <property type="nucleotide sequence ID" value="NZ_JAERWK010000003.1"/>
</dbReference>
<comment type="caution">
    <text evidence="3">The sequence shown here is derived from an EMBL/GenBank/DDBJ whole genome shotgun (WGS) entry which is preliminary data.</text>
</comment>
<keyword evidence="1" id="KW-0808">Transferase</keyword>
<dbReference type="SUPFAM" id="SSF53335">
    <property type="entry name" value="S-adenosyl-L-methionine-dependent methyltransferases"/>
    <property type="match status" value="1"/>
</dbReference>
<name>A0A939BUZ7_9ACTN</name>